<name>A0AA36G7C0_9BILA</name>
<dbReference type="AlphaFoldDB" id="A0AA36G7C0"/>
<protein>
    <submittedName>
        <fullName evidence="1">Uncharacterized protein</fullName>
    </submittedName>
</protein>
<evidence type="ECO:0000313" key="2">
    <source>
        <dbReference type="Proteomes" id="UP001177023"/>
    </source>
</evidence>
<keyword evidence="2" id="KW-1185">Reference proteome</keyword>
<sequence length="275" mass="31250">MAKDLVHLQHFLGQRLEERCGREIDFIVNRFWAARRSAIPMSHTEQRLLLRAAHTMADKYAGTANFQSFLELVSNEAYEMLQHPPQVKPEETALFLSQSWCRPIEGGPAKELRTLGDENLDLTTRKHALDNLISLANSHFLDGQFLDEALPVFFDILEVLPDVLTMFSKLLESEEPICSPTRTSNLVSILVHFYVFTVSNRFRQQLRLLLVNSLSPSYHSKIARQLASHGVCALGLLVQCTNAELKEIHAITAGNTRQPLVKLDKFMEKRAGRRS</sequence>
<dbReference type="Proteomes" id="UP001177023">
    <property type="component" value="Unassembled WGS sequence"/>
</dbReference>
<proteinExistence type="predicted"/>
<feature type="non-terminal residue" evidence="1">
    <location>
        <position position="275"/>
    </location>
</feature>
<accession>A0AA36G7C0</accession>
<evidence type="ECO:0000313" key="1">
    <source>
        <dbReference type="EMBL" id="CAJ0578386.1"/>
    </source>
</evidence>
<organism evidence="1 2">
    <name type="scientific">Mesorhabditis spiculigera</name>
    <dbReference type="NCBI Taxonomy" id="96644"/>
    <lineage>
        <taxon>Eukaryota</taxon>
        <taxon>Metazoa</taxon>
        <taxon>Ecdysozoa</taxon>
        <taxon>Nematoda</taxon>
        <taxon>Chromadorea</taxon>
        <taxon>Rhabditida</taxon>
        <taxon>Rhabditina</taxon>
        <taxon>Rhabditomorpha</taxon>
        <taxon>Rhabditoidea</taxon>
        <taxon>Rhabditidae</taxon>
        <taxon>Mesorhabditinae</taxon>
        <taxon>Mesorhabditis</taxon>
    </lineage>
</organism>
<gene>
    <name evidence="1" type="ORF">MSPICULIGERA_LOCUS16644</name>
</gene>
<dbReference type="EMBL" id="CATQJA010002653">
    <property type="protein sequence ID" value="CAJ0578386.1"/>
    <property type="molecule type" value="Genomic_DNA"/>
</dbReference>
<comment type="caution">
    <text evidence="1">The sequence shown here is derived from an EMBL/GenBank/DDBJ whole genome shotgun (WGS) entry which is preliminary data.</text>
</comment>
<reference evidence="1" key="1">
    <citation type="submission" date="2023-06" db="EMBL/GenBank/DDBJ databases">
        <authorList>
            <person name="Delattre M."/>
        </authorList>
    </citation>
    <scope>NUCLEOTIDE SEQUENCE</scope>
    <source>
        <strain evidence="1">AF72</strain>
    </source>
</reference>